<evidence type="ECO:0000313" key="3">
    <source>
        <dbReference type="Proteomes" id="UP000269945"/>
    </source>
</evidence>
<reference evidence="2 3" key="1">
    <citation type="submission" date="2018-10" db="EMBL/GenBank/DDBJ databases">
        <authorList>
            <person name="Ekblom R."/>
            <person name="Jareborg N."/>
        </authorList>
    </citation>
    <scope>NUCLEOTIDE SEQUENCE [LARGE SCALE GENOMIC DNA]</scope>
    <source>
        <tissue evidence="2">Muscle</tissue>
    </source>
</reference>
<organism evidence="2 3">
    <name type="scientific">Gulo gulo</name>
    <name type="common">Wolverine</name>
    <name type="synonym">Gluton</name>
    <dbReference type="NCBI Taxonomy" id="48420"/>
    <lineage>
        <taxon>Eukaryota</taxon>
        <taxon>Metazoa</taxon>
        <taxon>Chordata</taxon>
        <taxon>Craniata</taxon>
        <taxon>Vertebrata</taxon>
        <taxon>Euteleostomi</taxon>
        <taxon>Mammalia</taxon>
        <taxon>Eutheria</taxon>
        <taxon>Laurasiatheria</taxon>
        <taxon>Carnivora</taxon>
        <taxon>Caniformia</taxon>
        <taxon>Musteloidea</taxon>
        <taxon>Mustelidae</taxon>
        <taxon>Guloninae</taxon>
        <taxon>Gulo</taxon>
    </lineage>
</organism>
<dbReference type="EMBL" id="CYRY02042390">
    <property type="protein sequence ID" value="VCX33770.1"/>
    <property type="molecule type" value="Genomic_DNA"/>
</dbReference>
<evidence type="ECO:0000256" key="1">
    <source>
        <dbReference type="SAM" id="MobiDB-lite"/>
    </source>
</evidence>
<keyword evidence="3" id="KW-1185">Reference proteome</keyword>
<dbReference type="AlphaFoldDB" id="A0A9X9M487"/>
<accession>A0A9X9M487</accession>
<dbReference type="Proteomes" id="UP000269945">
    <property type="component" value="Unassembled WGS sequence"/>
</dbReference>
<name>A0A9X9M487_GULGU</name>
<protein>
    <submittedName>
        <fullName evidence="2">Uncharacterized protein</fullName>
    </submittedName>
</protein>
<proteinExistence type="predicted"/>
<sequence>CLRGDTVGAREPQDRVPPRGVLSSPALPLLAACMSAGGDCPISPRQAFTQAGERRTKSNGEIRSGFIHHKKGWDKGQCVSNLP</sequence>
<gene>
    <name evidence="2" type="ORF">BN2614_LOCUS1</name>
</gene>
<comment type="caution">
    <text evidence="2">The sequence shown here is derived from an EMBL/GenBank/DDBJ whole genome shotgun (WGS) entry which is preliminary data.</text>
</comment>
<feature type="region of interest" description="Disordered" evidence="1">
    <location>
        <begin position="1"/>
        <end position="22"/>
    </location>
</feature>
<evidence type="ECO:0000313" key="2">
    <source>
        <dbReference type="EMBL" id="VCX33770.1"/>
    </source>
</evidence>
<feature type="non-terminal residue" evidence="2">
    <location>
        <position position="1"/>
    </location>
</feature>